<dbReference type="PANTHER" id="PTHR43477:SF1">
    <property type="entry name" value="DIHYDROANTICAPSIN 7-DEHYDROGENASE"/>
    <property type="match status" value="1"/>
</dbReference>
<comment type="similarity">
    <text evidence="1">Belongs to the short-chain dehydrogenases/reductases (SDR) family.</text>
</comment>
<dbReference type="InterPro" id="IPR036291">
    <property type="entry name" value="NAD(P)-bd_dom_sf"/>
</dbReference>
<evidence type="ECO:0000256" key="1">
    <source>
        <dbReference type="ARBA" id="ARBA00006484"/>
    </source>
</evidence>
<sequence>MTDISHTLVIGGSSGMGLALARELLSEGQAVTIAGRSRDRLDAVSAELTTDRLRTVQADITREDSVRDLFGPWLFEHTGRLDHVVVTAADMSAGYGPLAQLPLADARTVVEAKVLGPWLVAKYAAPRLTESLTVTSGIAAYRPAVGGTVVATVNAALEGLVRALALELAPIRVNAVSPGWVDTPIWNSFAADTKDERLSAMAARLPVGRIGQPDDIAQAFRAVMTNRFMTGTVLHVEGGHRLI</sequence>
<dbReference type="InterPro" id="IPR051122">
    <property type="entry name" value="SDR_DHRS6-like"/>
</dbReference>
<accession>A0ABW6RXL1</accession>
<gene>
    <name evidence="4" type="ORF">ACFYXQ_13380</name>
</gene>
<protein>
    <submittedName>
        <fullName evidence="4">SDR family oxidoreductase</fullName>
    </submittedName>
</protein>
<name>A0ABW6RXL1_9NOCA</name>
<dbReference type="NCBIfam" id="NF005449">
    <property type="entry name" value="PRK07041.1"/>
    <property type="match status" value="1"/>
</dbReference>
<comment type="caution">
    <text evidence="4">The sequence shown here is derived from an EMBL/GenBank/DDBJ whole genome shotgun (WGS) entry which is preliminary data.</text>
</comment>
<keyword evidence="2" id="KW-0560">Oxidoreductase</keyword>
<evidence type="ECO:0000313" key="5">
    <source>
        <dbReference type="Proteomes" id="UP001601992"/>
    </source>
</evidence>
<keyword evidence="5" id="KW-1185">Reference proteome</keyword>
<dbReference type="Pfam" id="PF13561">
    <property type="entry name" value="adh_short_C2"/>
    <property type="match status" value="1"/>
</dbReference>
<dbReference type="InterPro" id="IPR057326">
    <property type="entry name" value="KR_dom"/>
</dbReference>
<dbReference type="SMART" id="SM00822">
    <property type="entry name" value="PKS_KR"/>
    <property type="match status" value="1"/>
</dbReference>
<dbReference type="PRINTS" id="PR00081">
    <property type="entry name" value="GDHRDH"/>
</dbReference>
<dbReference type="Proteomes" id="UP001601992">
    <property type="component" value="Unassembled WGS sequence"/>
</dbReference>
<evidence type="ECO:0000256" key="2">
    <source>
        <dbReference type="ARBA" id="ARBA00023002"/>
    </source>
</evidence>
<dbReference type="EMBL" id="JBIAQY010000004">
    <property type="protein sequence ID" value="MFF3568756.1"/>
    <property type="molecule type" value="Genomic_DNA"/>
</dbReference>
<dbReference type="InterPro" id="IPR002347">
    <property type="entry name" value="SDR_fam"/>
</dbReference>
<dbReference type="PANTHER" id="PTHR43477">
    <property type="entry name" value="DIHYDROANTICAPSIN 7-DEHYDROGENASE"/>
    <property type="match status" value="1"/>
</dbReference>
<organism evidence="4 5">
    <name type="scientific">Nocardia jiangxiensis</name>
    <dbReference type="NCBI Taxonomy" id="282685"/>
    <lineage>
        <taxon>Bacteria</taxon>
        <taxon>Bacillati</taxon>
        <taxon>Actinomycetota</taxon>
        <taxon>Actinomycetes</taxon>
        <taxon>Mycobacteriales</taxon>
        <taxon>Nocardiaceae</taxon>
        <taxon>Nocardia</taxon>
    </lineage>
</organism>
<dbReference type="CDD" id="cd11731">
    <property type="entry name" value="Lin1944_like_SDR_c"/>
    <property type="match status" value="1"/>
</dbReference>
<dbReference type="RefSeq" id="WP_040823010.1">
    <property type="nucleotide sequence ID" value="NZ_JBIAQY010000004.1"/>
</dbReference>
<dbReference type="Gene3D" id="3.40.50.720">
    <property type="entry name" value="NAD(P)-binding Rossmann-like Domain"/>
    <property type="match status" value="1"/>
</dbReference>
<feature type="domain" description="Ketoreductase" evidence="3">
    <location>
        <begin position="5"/>
        <end position="183"/>
    </location>
</feature>
<evidence type="ECO:0000259" key="3">
    <source>
        <dbReference type="SMART" id="SM00822"/>
    </source>
</evidence>
<dbReference type="SUPFAM" id="SSF51735">
    <property type="entry name" value="NAD(P)-binding Rossmann-fold domains"/>
    <property type="match status" value="1"/>
</dbReference>
<evidence type="ECO:0000313" key="4">
    <source>
        <dbReference type="EMBL" id="MFF3568756.1"/>
    </source>
</evidence>
<proteinExistence type="inferred from homology"/>
<reference evidence="4 5" key="1">
    <citation type="submission" date="2024-10" db="EMBL/GenBank/DDBJ databases">
        <title>The Natural Products Discovery Center: Release of the First 8490 Sequenced Strains for Exploring Actinobacteria Biosynthetic Diversity.</title>
        <authorList>
            <person name="Kalkreuter E."/>
            <person name="Kautsar S.A."/>
            <person name="Yang D."/>
            <person name="Bader C.D."/>
            <person name="Teijaro C.N."/>
            <person name="Fluegel L."/>
            <person name="Davis C.M."/>
            <person name="Simpson J.R."/>
            <person name="Lauterbach L."/>
            <person name="Steele A.D."/>
            <person name="Gui C."/>
            <person name="Meng S."/>
            <person name="Li G."/>
            <person name="Viehrig K."/>
            <person name="Ye F."/>
            <person name="Su P."/>
            <person name="Kiefer A.F."/>
            <person name="Nichols A."/>
            <person name="Cepeda A.J."/>
            <person name="Yan W."/>
            <person name="Fan B."/>
            <person name="Jiang Y."/>
            <person name="Adhikari A."/>
            <person name="Zheng C.-J."/>
            <person name="Schuster L."/>
            <person name="Cowan T.M."/>
            <person name="Smanski M.J."/>
            <person name="Chevrette M.G."/>
            <person name="De Carvalho L.P.S."/>
            <person name="Shen B."/>
        </authorList>
    </citation>
    <scope>NUCLEOTIDE SEQUENCE [LARGE SCALE GENOMIC DNA]</scope>
    <source>
        <strain evidence="4 5">NPDC002593</strain>
    </source>
</reference>